<dbReference type="RefSeq" id="WP_073384834.1">
    <property type="nucleotide sequence ID" value="NZ_FQVU01000001.1"/>
</dbReference>
<sequence>MAHDPALAQHIRELLDVEPDVVEKSMFGGRAFLIAGHLAVAANSRGGLMVRIEPDDAEELLADPRATRMVMRGREMAGWLRVDLSAGDDDLAAWVRHGVAYASSLPPR</sequence>
<dbReference type="SUPFAM" id="SSF159894">
    <property type="entry name" value="YgaC/TfoX-N like"/>
    <property type="match status" value="1"/>
</dbReference>
<dbReference type="STRING" id="1206085.SAMN05443575_0169"/>
<accession>A0A1M5CAQ0</accession>
<dbReference type="EMBL" id="FQVU01000001">
    <property type="protein sequence ID" value="SHF51736.1"/>
    <property type="molecule type" value="Genomic_DNA"/>
</dbReference>
<dbReference type="Proteomes" id="UP000186132">
    <property type="component" value="Unassembled WGS sequence"/>
</dbReference>
<dbReference type="AlphaFoldDB" id="A0A1M5CAQ0"/>
<dbReference type="Gene3D" id="3.30.1460.30">
    <property type="entry name" value="YgaC/TfoX-N like chaperone"/>
    <property type="match status" value="1"/>
</dbReference>
<dbReference type="InterPro" id="IPR007076">
    <property type="entry name" value="TfoX_N"/>
</dbReference>
<evidence type="ECO:0000259" key="1">
    <source>
        <dbReference type="Pfam" id="PF04993"/>
    </source>
</evidence>
<protein>
    <submittedName>
        <fullName evidence="2">TfoX N-terminal domain-containing protein</fullName>
    </submittedName>
</protein>
<organism evidence="2 3">
    <name type="scientific">Jatrophihabitans endophyticus</name>
    <dbReference type="NCBI Taxonomy" id="1206085"/>
    <lineage>
        <taxon>Bacteria</taxon>
        <taxon>Bacillati</taxon>
        <taxon>Actinomycetota</taxon>
        <taxon>Actinomycetes</taxon>
        <taxon>Jatrophihabitantales</taxon>
        <taxon>Jatrophihabitantaceae</taxon>
        <taxon>Jatrophihabitans</taxon>
    </lineage>
</organism>
<feature type="domain" description="TfoX N-terminal" evidence="1">
    <location>
        <begin position="15"/>
        <end position="100"/>
    </location>
</feature>
<name>A0A1M5CAQ0_9ACTN</name>
<reference evidence="2 3" key="1">
    <citation type="submission" date="2016-11" db="EMBL/GenBank/DDBJ databases">
        <authorList>
            <person name="Jaros S."/>
            <person name="Januszkiewicz K."/>
            <person name="Wedrychowicz H."/>
        </authorList>
    </citation>
    <scope>NUCLEOTIDE SEQUENCE [LARGE SCALE GENOMIC DNA]</scope>
    <source>
        <strain evidence="2 3">DSM 45627</strain>
    </source>
</reference>
<dbReference type="OrthoDB" id="214902at2"/>
<keyword evidence="3" id="KW-1185">Reference proteome</keyword>
<evidence type="ECO:0000313" key="3">
    <source>
        <dbReference type="Proteomes" id="UP000186132"/>
    </source>
</evidence>
<proteinExistence type="predicted"/>
<dbReference type="Pfam" id="PF04993">
    <property type="entry name" value="TfoX_N"/>
    <property type="match status" value="1"/>
</dbReference>
<gene>
    <name evidence="2" type="ORF">SAMN05443575_0169</name>
</gene>
<evidence type="ECO:0000313" key="2">
    <source>
        <dbReference type="EMBL" id="SHF51736.1"/>
    </source>
</evidence>